<dbReference type="GO" id="GO:0004175">
    <property type="term" value="F:endopeptidase activity"/>
    <property type="evidence" value="ECO:0007669"/>
    <property type="project" value="UniProtKB-ARBA"/>
</dbReference>
<dbReference type="Pfam" id="PF02517">
    <property type="entry name" value="Rce1-like"/>
    <property type="match status" value="1"/>
</dbReference>
<feature type="transmembrane region" description="Helical" evidence="1">
    <location>
        <begin position="56"/>
        <end position="77"/>
    </location>
</feature>
<accession>A0A161HS23</accession>
<keyword evidence="4" id="KW-1185">Reference proteome</keyword>
<feature type="transmembrane region" description="Helical" evidence="1">
    <location>
        <begin position="121"/>
        <end position="143"/>
    </location>
</feature>
<gene>
    <name evidence="3" type="ORF">I598_2652</name>
</gene>
<feature type="transmembrane region" description="Helical" evidence="1">
    <location>
        <begin position="233"/>
        <end position="254"/>
    </location>
</feature>
<evidence type="ECO:0000313" key="3">
    <source>
        <dbReference type="EMBL" id="ANC32182.1"/>
    </source>
</evidence>
<sequence>MSTSATGSSVGWRVRPSVPVAAVVFAVYCVIVISLMQTSGIGYEHFFDTAADTVRAAVLPLAAGAVWLVAFLVWARWDHVFRDARRLPLRWGYWVLPVLMVLVALLHLVGVDWGAFAPEHLLAVLTASVLVGFTEETLFRGIVLRSLRQGDRSEGTAALWTTLWFGAFHVTNLLLGEPGAVLQVVFAALGGVAFYLLRRGTGVLIAAMALHGLWDFSTFLSGVHAVDGVATDAASFLTSFVYVAALVTLVVLVVRERRRPAAEAITAPHDASTAPAPR</sequence>
<dbReference type="GO" id="GO:0080120">
    <property type="term" value="P:CAAX-box protein maturation"/>
    <property type="evidence" value="ECO:0007669"/>
    <property type="project" value="UniProtKB-ARBA"/>
</dbReference>
<keyword evidence="1" id="KW-0472">Membrane</keyword>
<evidence type="ECO:0000256" key="1">
    <source>
        <dbReference type="SAM" id="Phobius"/>
    </source>
</evidence>
<dbReference type="EMBL" id="CP014209">
    <property type="protein sequence ID" value="ANC32182.1"/>
    <property type="molecule type" value="Genomic_DNA"/>
</dbReference>
<feature type="transmembrane region" description="Helical" evidence="1">
    <location>
        <begin position="155"/>
        <end position="174"/>
    </location>
</feature>
<evidence type="ECO:0000313" key="4">
    <source>
        <dbReference type="Proteomes" id="UP000076794"/>
    </source>
</evidence>
<reference evidence="3 4" key="1">
    <citation type="submission" date="2016-01" db="EMBL/GenBank/DDBJ databases">
        <title>Complete genome sequence of a soil Actinobacterium, Isoptericola dokdonensis DS-3.</title>
        <authorList>
            <person name="Kwon S.-K."/>
            <person name="Kim J.F."/>
        </authorList>
    </citation>
    <scope>NUCLEOTIDE SEQUENCE [LARGE SCALE GENOMIC DNA]</scope>
    <source>
        <strain evidence="3 4">DS-3</strain>
    </source>
</reference>
<feature type="transmembrane region" description="Helical" evidence="1">
    <location>
        <begin position="18"/>
        <end position="36"/>
    </location>
</feature>
<dbReference type="GO" id="GO:0006508">
    <property type="term" value="P:proteolysis"/>
    <property type="evidence" value="ECO:0007669"/>
    <property type="project" value="UniProtKB-KW"/>
</dbReference>
<keyword evidence="3" id="KW-0645">Protease</keyword>
<proteinExistence type="predicted"/>
<dbReference type="KEGG" id="ido:I598_2652"/>
<feature type="transmembrane region" description="Helical" evidence="1">
    <location>
        <begin position="204"/>
        <end position="221"/>
    </location>
</feature>
<dbReference type="STRING" id="1300344.I598_2652"/>
<keyword evidence="1" id="KW-0812">Transmembrane</keyword>
<dbReference type="PATRIC" id="fig|1300344.3.peg.2666"/>
<evidence type="ECO:0000259" key="2">
    <source>
        <dbReference type="Pfam" id="PF02517"/>
    </source>
</evidence>
<name>A0A161HS23_9MICO</name>
<keyword evidence="3" id="KW-0378">Hydrolase</keyword>
<dbReference type="AlphaFoldDB" id="A0A161HS23"/>
<feature type="transmembrane region" description="Helical" evidence="1">
    <location>
        <begin position="89"/>
        <end position="109"/>
    </location>
</feature>
<feature type="domain" description="CAAX prenyl protease 2/Lysostaphin resistance protein A-like" evidence="2">
    <location>
        <begin position="120"/>
        <end position="216"/>
    </location>
</feature>
<organism evidence="3 4">
    <name type="scientific">Isoptericola dokdonensis DS-3</name>
    <dbReference type="NCBI Taxonomy" id="1300344"/>
    <lineage>
        <taxon>Bacteria</taxon>
        <taxon>Bacillati</taxon>
        <taxon>Actinomycetota</taxon>
        <taxon>Actinomycetes</taxon>
        <taxon>Micrococcales</taxon>
        <taxon>Promicromonosporaceae</taxon>
        <taxon>Isoptericola</taxon>
    </lineage>
</organism>
<dbReference type="Proteomes" id="UP000076794">
    <property type="component" value="Chromosome"/>
</dbReference>
<keyword evidence="1" id="KW-1133">Transmembrane helix</keyword>
<feature type="transmembrane region" description="Helical" evidence="1">
    <location>
        <begin position="180"/>
        <end position="197"/>
    </location>
</feature>
<protein>
    <submittedName>
        <fullName evidence="3">CAAX amino terminal protease self-immunity</fullName>
    </submittedName>
</protein>
<dbReference type="InterPro" id="IPR003675">
    <property type="entry name" value="Rce1/LyrA-like_dom"/>
</dbReference>